<comment type="caution">
    <text evidence="3">The sequence shown here is derived from an EMBL/GenBank/DDBJ whole genome shotgun (WGS) entry which is preliminary data.</text>
</comment>
<organism evidence="3 4">
    <name type="scientific">Bosea caraganae</name>
    <dbReference type="NCBI Taxonomy" id="2763117"/>
    <lineage>
        <taxon>Bacteria</taxon>
        <taxon>Pseudomonadati</taxon>
        <taxon>Pseudomonadota</taxon>
        <taxon>Alphaproteobacteria</taxon>
        <taxon>Hyphomicrobiales</taxon>
        <taxon>Boseaceae</taxon>
        <taxon>Bosea</taxon>
    </lineage>
</organism>
<dbReference type="InterPro" id="IPR010642">
    <property type="entry name" value="Invasion_prot_B"/>
</dbReference>
<dbReference type="AlphaFoldDB" id="A0A370L0B5"/>
<feature type="region of interest" description="Disordered" evidence="1">
    <location>
        <begin position="49"/>
        <end position="69"/>
    </location>
</feature>
<keyword evidence="2" id="KW-0732">Signal</keyword>
<proteinExistence type="predicted"/>
<reference evidence="4" key="1">
    <citation type="submission" date="2018-07" db="EMBL/GenBank/DDBJ databases">
        <authorList>
            <person name="Safronova V.I."/>
            <person name="Chirak E.R."/>
            <person name="Sazanova A.L."/>
        </authorList>
    </citation>
    <scope>NUCLEOTIDE SEQUENCE [LARGE SCALE GENOMIC DNA]</scope>
    <source>
        <strain evidence="4">RCAM04685</strain>
    </source>
</reference>
<evidence type="ECO:0000256" key="2">
    <source>
        <dbReference type="SAM" id="SignalP"/>
    </source>
</evidence>
<dbReference type="Proteomes" id="UP000255207">
    <property type="component" value="Unassembled WGS sequence"/>
</dbReference>
<dbReference type="Pfam" id="PF06776">
    <property type="entry name" value="IalB"/>
    <property type="match status" value="1"/>
</dbReference>
<sequence>MVCAVFHEALLRSRAVKGVDTLVDSKLTSLAVLLGLALSAPAFAQAQRPATNAQAQPAPGSVSQPDNTTASYGDWTYRCQQGVGTRVCEMVQTLVTNQQQRTPVALIAIGRPTRNEPYKLVVQVAPNVALGPNAGVRAALGEKDEGTLAVFQRCLPGGCFGEVNLTEDLLKRWRAYSEAGQLRYLDGAGRPVALPFSFRGFAAAAEALSREP</sequence>
<evidence type="ECO:0000313" key="4">
    <source>
        <dbReference type="Proteomes" id="UP000255207"/>
    </source>
</evidence>
<dbReference type="OrthoDB" id="7269060at2"/>
<name>A0A370L0B5_9HYPH</name>
<feature type="chain" id="PRO_5030068212" description="Invasion associated locus B family protein" evidence="2">
    <location>
        <begin position="45"/>
        <end position="212"/>
    </location>
</feature>
<dbReference type="EMBL" id="QQTP01000016">
    <property type="protein sequence ID" value="RDJ20683.1"/>
    <property type="molecule type" value="Genomic_DNA"/>
</dbReference>
<evidence type="ECO:0000256" key="1">
    <source>
        <dbReference type="SAM" id="MobiDB-lite"/>
    </source>
</evidence>
<keyword evidence="4" id="KW-1185">Reference proteome</keyword>
<dbReference type="Gene3D" id="2.60.40.1880">
    <property type="entry name" value="Invasion associated locus B (IalB) protein"/>
    <property type="match status" value="1"/>
</dbReference>
<feature type="signal peptide" evidence="2">
    <location>
        <begin position="1"/>
        <end position="44"/>
    </location>
</feature>
<accession>A0A370L0B5</accession>
<dbReference type="InterPro" id="IPR038696">
    <property type="entry name" value="IalB_sf"/>
</dbReference>
<evidence type="ECO:0000313" key="3">
    <source>
        <dbReference type="EMBL" id="RDJ20683.1"/>
    </source>
</evidence>
<protein>
    <recommendedName>
        <fullName evidence="5">Invasion associated locus B family protein</fullName>
    </recommendedName>
</protein>
<gene>
    <name evidence="3" type="ORF">DWE98_23365</name>
</gene>
<evidence type="ECO:0008006" key="5">
    <source>
        <dbReference type="Google" id="ProtNLM"/>
    </source>
</evidence>